<dbReference type="AlphaFoldDB" id="B9Y4N7"/>
<organism evidence="3 4">
    <name type="scientific">Holdemania filiformis DSM 12042</name>
    <dbReference type="NCBI Taxonomy" id="545696"/>
    <lineage>
        <taxon>Bacteria</taxon>
        <taxon>Bacillati</taxon>
        <taxon>Bacillota</taxon>
        <taxon>Erysipelotrichia</taxon>
        <taxon>Erysipelotrichales</taxon>
        <taxon>Erysipelotrichaceae</taxon>
        <taxon>Holdemania</taxon>
    </lineage>
</organism>
<evidence type="ECO:0000313" key="3">
    <source>
        <dbReference type="EMBL" id="EEF69046.1"/>
    </source>
</evidence>
<accession>B9Y4N7</accession>
<sequence length="488" mass="53811">MCSKEEIKMKVMVGLFTTESNANVPGKNEIGSYDLGFGDDCVRKLRVGEVFQAAGIDVIPSVYASAGASGVITRETFDYIESLFVRTVKEHLHEIDGIYLHLHGASEVEGLGSGDHHILAAIRKLTGPYLPIAVACDPHGNLCQEYVDNCTILRSYRESPHTDADETKRQVAQMLCDLLKHRQNIHAIYRKLPLILGGEQSVSTDEPVRSINQFMNELEQDPRILSCSWHVGYIRHDSDVAGCGIVVVPATEKDSAYAETVADQLAAYVWDRRHEFHYTGLTAKPEKALEMALAFEGKPVFITDSGDNVTSGATGWNTFILRQVLAVPQLTKRFLFSNICDPDTWQLLDSLPSGTETQITLGVGADANSAPVTLDVIVRSKGSLRGYLMHDHDAHYGDAVVVSVKGLPIEISVASTRQTMCEKHQFDALGIDWDDYDVIVVKQGYIFPDLKAKGQLCIMSLTDGATPQDTASIPFKQIQRPMFPIDEI</sequence>
<dbReference type="InterPro" id="IPR010799">
    <property type="entry name" value="MlrC_C"/>
</dbReference>
<dbReference type="Pfam" id="PF07364">
    <property type="entry name" value="DUF1485"/>
    <property type="match status" value="1"/>
</dbReference>
<dbReference type="HOGENOM" id="CLU_028172_2_0_9"/>
<feature type="domain" description="Microcystin LR degradation protein MlrC C-terminal" evidence="1">
    <location>
        <begin position="302"/>
        <end position="476"/>
    </location>
</feature>
<dbReference type="EMBL" id="ACCF01000049">
    <property type="protein sequence ID" value="EEF69046.1"/>
    <property type="molecule type" value="Genomic_DNA"/>
</dbReference>
<evidence type="ECO:0000259" key="2">
    <source>
        <dbReference type="Pfam" id="PF07364"/>
    </source>
</evidence>
<evidence type="ECO:0000313" key="4">
    <source>
        <dbReference type="Proteomes" id="UP000005950"/>
    </source>
</evidence>
<reference evidence="3 4" key="1">
    <citation type="submission" date="2008-12" db="EMBL/GenBank/DDBJ databases">
        <authorList>
            <person name="Fulton L."/>
            <person name="Clifton S."/>
            <person name="Fulton B."/>
            <person name="Xu J."/>
            <person name="Minx P."/>
            <person name="Pepin K.H."/>
            <person name="Johnson M."/>
            <person name="Bhonagiri V."/>
            <person name="Nash W.E."/>
            <person name="Mardis E.R."/>
            <person name="Wilson R.K."/>
        </authorList>
    </citation>
    <scope>NUCLEOTIDE SEQUENCE [LARGE SCALE GENOMIC DNA]</scope>
    <source>
        <strain evidence="3 4">DSM 12042</strain>
    </source>
</reference>
<dbReference type="eggNOG" id="COG5476">
    <property type="taxonomic scope" value="Bacteria"/>
</dbReference>
<dbReference type="Proteomes" id="UP000005950">
    <property type="component" value="Unassembled WGS sequence"/>
</dbReference>
<dbReference type="InterPro" id="IPR015995">
    <property type="entry name" value="MlrC_N"/>
</dbReference>
<protein>
    <submittedName>
        <fullName evidence="3">MlrC domain protein</fullName>
    </submittedName>
</protein>
<proteinExistence type="predicted"/>
<comment type="caution">
    <text evidence="3">The sequence shown here is derived from an EMBL/GenBank/DDBJ whole genome shotgun (WGS) entry which is preliminary data.</text>
</comment>
<dbReference type="STRING" id="545696.HOLDEFILI_00768"/>
<reference evidence="3 4" key="2">
    <citation type="submission" date="2009-02" db="EMBL/GenBank/DDBJ databases">
        <title>Draft genome sequence of Holdemania filiformis DSM 12042.</title>
        <authorList>
            <person name="Sudarsanam P."/>
            <person name="Ley R."/>
            <person name="Guruge J."/>
            <person name="Turnbaugh P.J."/>
            <person name="Mahowald M."/>
            <person name="Liep D."/>
            <person name="Gordon J."/>
        </authorList>
    </citation>
    <scope>NUCLEOTIDE SEQUENCE [LARGE SCALE GENOMIC DNA]</scope>
    <source>
        <strain evidence="3 4">DSM 12042</strain>
    </source>
</reference>
<feature type="domain" description="Microcystin LR degradation protein MlrC N-terminal" evidence="2">
    <location>
        <begin position="10"/>
        <end position="292"/>
    </location>
</feature>
<evidence type="ECO:0000259" key="1">
    <source>
        <dbReference type="Pfam" id="PF07171"/>
    </source>
</evidence>
<gene>
    <name evidence="3" type="ORF">HOLDEFILI_00768</name>
</gene>
<name>B9Y4N7_9FIRM</name>
<dbReference type="Pfam" id="PF07171">
    <property type="entry name" value="MlrC_C"/>
    <property type="match status" value="1"/>
</dbReference>